<dbReference type="SUPFAM" id="SSF56112">
    <property type="entry name" value="Protein kinase-like (PK-like)"/>
    <property type="match status" value="1"/>
</dbReference>
<evidence type="ECO:0000256" key="2">
    <source>
        <dbReference type="ARBA" id="ARBA00022527"/>
    </source>
</evidence>
<keyword evidence="4 7" id="KW-0547">Nucleotide-binding</keyword>
<dbReference type="PROSITE" id="PS00107">
    <property type="entry name" value="PROTEIN_KINASE_ATP"/>
    <property type="match status" value="1"/>
</dbReference>
<dbReference type="CDD" id="cd14014">
    <property type="entry name" value="STKc_PknB_like"/>
    <property type="match status" value="1"/>
</dbReference>
<dbReference type="InterPro" id="IPR011659">
    <property type="entry name" value="WD40"/>
</dbReference>
<dbReference type="SUPFAM" id="SSF82171">
    <property type="entry name" value="DPP6 N-terminal domain-like"/>
    <property type="match status" value="2"/>
</dbReference>
<evidence type="ECO:0000256" key="4">
    <source>
        <dbReference type="ARBA" id="ARBA00022741"/>
    </source>
</evidence>
<evidence type="ECO:0000256" key="1">
    <source>
        <dbReference type="ARBA" id="ARBA00012513"/>
    </source>
</evidence>
<evidence type="ECO:0000259" key="9">
    <source>
        <dbReference type="PROSITE" id="PS50011"/>
    </source>
</evidence>
<dbReference type="InterPro" id="IPR008271">
    <property type="entry name" value="Ser/Thr_kinase_AS"/>
</dbReference>
<dbReference type="Gene3D" id="1.10.510.10">
    <property type="entry name" value="Transferase(Phosphotransferase) domain 1"/>
    <property type="match status" value="1"/>
</dbReference>
<feature type="binding site" evidence="7">
    <location>
        <position position="38"/>
    </location>
    <ligand>
        <name>ATP</name>
        <dbReference type="ChEBI" id="CHEBI:30616"/>
    </ligand>
</feature>
<reference evidence="10 11" key="1">
    <citation type="journal article" date="2009" name="Appl. Environ. Microbiol.">
        <title>Three genomes from the phylum Acidobacteria provide insight into the lifestyles of these microorganisms in soils.</title>
        <authorList>
            <person name="Ward N.L."/>
            <person name="Challacombe J.F."/>
            <person name="Janssen P.H."/>
            <person name="Henrissat B."/>
            <person name="Coutinho P.M."/>
            <person name="Wu M."/>
            <person name="Xie G."/>
            <person name="Haft D.H."/>
            <person name="Sait M."/>
            <person name="Badger J."/>
            <person name="Barabote R.D."/>
            <person name="Bradley B."/>
            <person name="Brettin T.S."/>
            <person name="Brinkac L.M."/>
            <person name="Bruce D."/>
            <person name="Creasy T."/>
            <person name="Daugherty S.C."/>
            <person name="Davidsen T.M."/>
            <person name="DeBoy R.T."/>
            <person name="Detter J.C."/>
            <person name="Dodson R.J."/>
            <person name="Durkin A.S."/>
            <person name="Ganapathy A."/>
            <person name="Gwinn-Giglio M."/>
            <person name="Han C.S."/>
            <person name="Khouri H."/>
            <person name="Kiss H."/>
            <person name="Kothari S.P."/>
            <person name="Madupu R."/>
            <person name="Nelson K.E."/>
            <person name="Nelson W.C."/>
            <person name="Paulsen I."/>
            <person name="Penn K."/>
            <person name="Ren Q."/>
            <person name="Rosovitz M.J."/>
            <person name="Selengut J.D."/>
            <person name="Shrivastava S."/>
            <person name="Sullivan S.A."/>
            <person name="Tapia R."/>
            <person name="Thompson L.S."/>
            <person name="Watkins K.L."/>
            <person name="Yang Q."/>
            <person name="Yu C."/>
            <person name="Zafar N."/>
            <person name="Zhou L."/>
            <person name="Kuske C.R."/>
        </authorList>
    </citation>
    <scope>NUCLEOTIDE SEQUENCE [LARGE SCALE GENOMIC DNA]</scope>
    <source>
        <strain evidence="10 11">Ellin345</strain>
    </source>
</reference>
<dbReference type="GO" id="GO:0004674">
    <property type="term" value="F:protein serine/threonine kinase activity"/>
    <property type="evidence" value="ECO:0007669"/>
    <property type="project" value="UniProtKB-KW"/>
</dbReference>
<dbReference type="EnsemblBacteria" id="ABF41717">
    <property type="protein sequence ID" value="ABF41717"/>
    <property type="gene ID" value="Acid345_2716"/>
</dbReference>
<evidence type="ECO:0000256" key="8">
    <source>
        <dbReference type="SAM" id="Phobius"/>
    </source>
</evidence>
<dbReference type="PROSITE" id="PS50011">
    <property type="entry name" value="PROTEIN_KINASE_DOM"/>
    <property type="match status" value="1"/>
</dbReference>
<keyword evidence="6 7" id="KW-0067">ATP-binding</keyword>
<accession>Q1IN33</accession>
<evidence type="ECO:0000313" key="11">
    <source>
        <dbReference type="Proteomes" id="UP000002432"/>
    </source>
</evidence>
<dbReference type="FunFam" id="1.10.510.10:FF:000021">
    <property type="entry name" value="Serine/threonine protein kinase"/>
    <property type="match status" value="1"/>
</dbReference>
<dbReference type="HOGENOM" id="CLU_012906_0_0_0"/>
<evidence type="ECO:0000313" key="10">
    <source>
        <dbReference type="EMBL" id="ABF41717.1"/>
    </source>
</evidence>
<keyword evidence="8" id="KW-1133">Transmembrane helix</keyword>
<dbReference type="SMART" id="SM00220">
    <property type="entry name" value="S_TKc"/>
    <property type="match status" value="1"/>
</dbReference>
<dbReference type="InterPro" id="IPR017441">
    <property type="entry name" value="Protein_kinase_ATP_BS"/>
</dbReference>
<keyword evidence="5 10" id="KW-0418">Kinase</keyword>
<evidence type="ECO:0000256" key="7">
    <source>
        <dbReference type="PROSITE-ProRule" id="PRU10141"/>
    </source>
</evidence>
<dbReference type="Pfam" id="PF00069">
    <property type="entry name" value="Pkinase"/>
    <property type="match status" value="1"/>
</dbReference>
<feature type="domain" description="Protein kinase" evidence="9">
    <location>
        <begin position="9"/>
        <end position="281"/>
    </location>
</feature>
<dbReference type="PANTHER" id="PTHR43289:SF6">
    <property type="entry name" value="SERINE_THREONINE-PROTEIN KINASE NEKL-3"/>
    <property type="match status" value="1"/>
</dbReference>
<keyword evidence="3" id="KW-0808">Transferase</keyword>
<dbReference type="AlphaFoldDB" id="Q1IN33"/>
<dbReference type="InterPro" id="IPR000719">
    <property type="entry name" value="Prot_kinase_dom"/>
</dbReference>
<evidence type="ECO:0000256" key="6">
    <source>
        <dbReference type="ARBA" id="ARBA00022840"/>
    </source>
</evidence>
<keyword evidence="11" id="KW-1185">Reference proteome</keyword>
<dbReference type="Pfam" id="PF07676">
    <property type="entry name" value="PD40"/>
    <property type="match status" value="2"/>
</dbReference>
<dbReference type="OrthoDB" id="136964at2"/>
<dbReference type="PROSITE" id="PS00108">
    <property type="entry name" value="PROTEIN_KINASE_ST"/>
    <property type="match status" value="1"/>
</dbReference>
<dbReference type="Proteomes" id="UP000002432">
    <property type="component" value="Chromosome"/>
</dbReference>
<dbReference type="eggNOG" id="COG0515">
    <property type="taxonomic scope" value="Bacteria"/>
</dbReference>
<dbReference type="Gene3D" id="3.30.200.20">
    <property type="entry name" value="Phosphorylase Kinase, domain 1"/>
    <property type="match status" value="1"/>
</dbReference>
<evidence type="ECO:0000256" key="5">
    <source>
        <dbReference type="ARBA" id="ARBA00022777"/>
    </source>
</evidence>
<dbReference type="KEGG" id="aba:Acid345_2716"/>
<proteinExistence type="predicted"/>
<dbReference type="GO" id="GO:0005524">
    <property type="term" value="F:ATP binding"/>
    <property type="evidence" value="ECO:0007669"/>
    <property type="project" value="UniProtKB-UniRule"/>
</dbReference>
<gene>
    <name evidence="10" type="ordered locus">Acid345_2716</name>
</gene>
<organism evidence="10 11">
    <name type="scientific">Koribacter versatilis (strain Ellin345)</name>
    <dbReference type="NCBI Taxonomy" id="204669"/>
    <lineage>
        <taxon>Bacteria</taxon>
        <taxon>Pseudomonadati</taxon>
        <taxon>Acidobacteriota</taxon>
        <taxon>Terriglobia</taxon>
        <taxon>Terriglobales</taxon>
        <taxon>Candidatus Korobacteraceae</taxon>
        <taxon>Candidatus Korobacter</taxon>
    </lineage>
</organism>
<feature type="transmembrane region" description="Helical" evidence="8">
    <location>
        <begin position="345"/>
        <end position="366"/>
    </location>
</feature>
<evidence type="ECO:0000256" key="3">
    <source>
        <dbReference type="ARBA" id="ARBA00022679"/>
    </source>
</evidence>
<dbReference type="InterPro" id="IPR011009">
    <property type="entry name" value="Kinase-like_dom_sf"/>
</dbReference>
<keyword evidence="2 10" id="KW-0723">Serine/threonine-protein kinase</keyword>
<sequence>MIGKTFGHYKIFSQLGSGGMGVVYEAEDTTLGRRVALKFLPEQYSQNPASLERFLREARSASALNHPNICTIYAAEQFDNTWVIAMELLEGSTLGQLIVDGTLNTDRILDIAIQVSDALDVAHAHGIVHRDIKPANIFVTRKSVVKVLDFGLAKLAVDRHAVAQTIGATAADPTSYLTSPGMAVGTAAYMSPEQARGEDLDGRSDLFSFGSVLYEMCTGRLPFEGTTSPVIFAGILERDPLPPEQVNPNISPKLSEIICKSLEKDRDLRYQTAAELRGDFKRLRRDTTGRAPTATPSTAATAAYPAAHPISAVTAASRVSQNTPVATGSPSSAQVLIGEAKRHKAGLIASIVVAVVVLAGLGYFGFKKLSQKPAGTPGQQMSIERLTNSGRVDGGTSISPDGKYVVYQMIEGGKSSLWLRQIVTSSSVKLLPDSDIGYGPTTFSPDGNFVYFTQQNSDAPDSLYVVPTLGGTPKKIFDNINGPIAFSPDGKQFAFVRELVKEGLSTIAIANTADGSVVKTVISSKVGEQWFGGSGLSWSADGKLIAVPLITNDSEGYHEGVGVVDMAGKLTPLIPKLSGQVGRMIWLNDGSGLVFPASLAIGSRNKQVFLVSYPDAQVRRITNDLNGYGTSSFGMTADDSTIVTIQNAITSNIFVSDLNGSNAKQLTQDQIAGTQGVAGGSGKIAYNSDASGTSSMWVTDENGGTPVLVSPPKDFTQTPTMSPDGKHVAYLCLHDNKLNIWVADTDGNNIRALTSSNADLNPIFGDNDTVYYQHIDNGRIQYNRISLSGGEPTKVSSLHLVYLRPSHKGDRLFVDYFDDAVSKARIGIMSKEGKILNTFEMPVTSSNPIWSPDDTAILYTNTVNNITNIWKMDLNGQHPQQLTHYDKDMIFSYWVLPNGKLLMAQGHVHSDAILIRNFR</sequence>
<dbReference type="eggNOG" id="COG0823">
    <property type="taxonomic scope" value="Bacteria"/>
</dbReference>
<dbReference type="RefSeq" id="WP_011523518.1">
    <property type="nucleotide sequence ID" value="NC_008009.1"/>
</dbReference>
<protein>
    <recommendedName>
        <fullName evidence="1">non-specific serine/threonine protein kinase</fullName>
        <ecNumber evidence="1">2.7.11.1</ecNumber>
    </recommendedName>
</protein>
<dbReference type="EMBL" id="CP000360">
    <property type="protein sequence ID" value="ABF41717.1"/>
    <property type="molecule type" value="Genomic_DNA"/>
</dbReference>
<dbReference type="InterPro" id="IPR011042">
    <property type="entry name" value="6-blade_b-propeller_TolB-like"/>
</dbReference>
<dbReference type="PANTHER" id="PTHR43289">
    <property type="entry name" value="MITOGEN-ACTIVATED PROTEIN KINASE KINASE KINASE 20-RELATED"/>
    <property type="match status" value="1"/>
</dbReference>
<name>Q1IN33_KORVE</name>
<dbReference type="EC" id="2.7.11.1" evidence="1"/>
<keyword evidence="8" id="KW-0472">Membrane</keyword>
<dbReference type="STRING" id="204669.Acid345_2716"/>
<dbReference type="Gene3D" id="2.120.10.30">
    <property type="entry name" value="TolB, C-terminal domain"/>
    <property type="match status" value="3"/>
</dbReference>
<keyword evidence="8" id="KW-0812">Transmembrane</keyword>